<dbReference type="Proteomes" id="UP000184050">
    <property type="component" value="Unassembled WGS sequence"/>
</dbReference>
<dbReference type="NCBIfam" id="TIGR02535">
    <property type="entry name" value="hyp_Hser_kinase"/>
    <property type="match status" value="1"/>
</dbReference>
<dbReference type="NCBIfam" id="NF003242">
    <property type="entry name" value="PRK04200.1"/>
    <property type="match status" value="1"/>
</dbReference>
<evidence type="ECO:0000313" key="9">
    <source>
        <dbReference type="Proteomes" id="UP000184050"/>
    </source>
</evidence>
<organism evidence="8 9">
    <name type="scientific">Tangfeifania diversioriginum</name>
    <dbReference type="NCBI Taxonomy" id="1168035"/>
    <lineage>
        <taxon>Bacteria</taxon>
        <taxon>Pseudomonadati</taxon>
        <taxon>Bacteroidota</taxon>
        <taxon>Bacteroidia</taxon>
        <taxon>Marinilabiliales</taxon>
        <taxon>Prolixibacteraceae</taxon>
        <taxon>Tangfeifania</taxon>
    </lineage>
</organism>
<dbReference type="STRING" id="1168035.SAMN05444280_11815"/>
<comment type="catalytic activity">
    <reaction evidence="1">
        <text>(2R)-2-phosphoglycerate = (2R)-3-phosphoglycerate</text>
        <dbReference type="Rhea" id="RHEA:15901"/>
        <dbReference type="ChEBI" id="CHEBI:58272"/>
        <dbReference type="ChEBI" id="CHEBI:58289"/>
        <dbReference type="EC" id="5.4.2.12"/>
    </reaction>
</comment>
<evidence type="ECO:0000256" key="5">
    <source>
        <dbReference type="ARBA" id="ARBA00023152"/>
    </source>
</evidence>
<dbReference type="Pfam" id="PF10143">
    <property type="entry name" value="PhosphMutase"/>
    <property type="match status" value="1"/>
</dbReference>
<dbReference type="EMBL" id="FQZE01000018">
    <property type="protein sequence ID" value="SHJ38761.1"/>
    <property type="molecule type" value="Genomic_DNA"/>
</dbReference>
<dbReference type="PIRSF" id="PIRSF006392">
    <property type="entry name" value="IPGAM_arch"/>
    <property type="match status" value="1"/>
</dbReference>
<dbReference type="RefSeq" id="WP_073169937.1">
    <property type="nucleotide sequence ID" value="NZ_FQZE01000018.1"/>
</dbReference>
<dbReference type="InterPro" id="IPR042253">
    <property type="entry name" value="Pglycerate_mutase_ApgM_sf"/>
</dbReference>
<feature type="domain" description="Metalloenzyme" evidence="7">
    <location>
        <begin position="1"/>
        <end position="386"/>
    </location>
</feature>
<keyword evidence="6" id="KW-0413">Isomerase</keyword>
<accession>A0A1M6IWD9</accession>
<evidence type="ECO:0000256" key="3">
    <source>
        <dbReference type="ARBA" id="ARBA00004921"/>
    </source>
</evidence>
<dbReference type="AlphaFoldDB" id="A0A1M6IWD9"/>
<proteinExistence type="inferred from homology"/>
<dbReference type="GO" id="GO:0046872">
    <property type="term" value="F:metal ion binding"/>
    <property type="evidence" value="ECO:0007669"/>
    <property type="project" value="InterPro"/>
</dbReference>
<sequence>MKHLIILGDGMADEPLEDFGGKTPLQMARKTHIDWLARNGQTGRLSTVPETMHPGSEIANMAVLGYDVQKVYDGRGVLEAASMGVELQPGDLAMRCNLLTIENGILENHSGGHISTGEAAELIHFLNEKLGDNQVKFYPGVSYRHLLVVKGGDKNINCTPPHDVQGAPFKDVLIIEKTKEGIETARKLNELILKSQEILTNHPVNKKRRKSVKPVANSIWPWSPGNKPKMPTLKEMFGIEKSAVISAVDLIQGIGVYAGMEVIKVEGATGLYDTNYEGKARAAVEALKTNDFVYLHIEASDEAGHEGDVELKTKTIEFLDQRVIKYILEETQKMDEPVAIAILPDHPTPCALKTHTREPVPFLVYKPGIEPDEVAVYDEFSVQNGSYGLLKDDEFIRKFLEL</sequence>
<dbReference type="InterPro" id="IPR017850">
    <property type="entry name" value="Alkaline_phosphatase_core_sf"/>
</dbReference>
<dbReference type="PANTHER" id="PTHR31209:SF4">
    <property type="entry name" value="2,3-BISPHOSPHOGLYCERATE-INDEPENDENT PHOSPHOGLYCERATE MUTASE"/>
    <property type="match status" value="1"/>
</dbReference>
<protein>
    <submittedName>
        <fullName evidence="8">2,3-bisphosphoglycerate-independent phosphoglycerate mutase</fullName>
    </submittedName>
</protein>
<evidence type="ECO:0000256" key="2">
    <source>
        <dbReference type="ARBA" id="ARBA00002315"/>
    </source>
</evidence>
<comment type="similarity">
    <text evidence="4">Belongs to the BPG-independent phosphoglycerate mutase family. A-PGAM subfamily.</text>
</comment>
<dbReference type="InterPro" id="IPR023665">
    <property type="entry name" value="ApgAM_prokaryotes"/>
</dbReference>
<dbReference type="Pfam" id="PF01676">
    <property type="entry name" value="Metalloenzyme"/>
    <property type="match status" value="1"/>
</dbReference>
<evidence type="ECO:0000259" key="7">
    <source>
        <dbReference type="Pfam" id="PF01676"/>
    </source>
</evidence>
<evidence type="ECO:0000256" key="1">
    <source>
        <dbReference type="ARBA" id="ARBA00000370"/>
    </source>
</evidence>
<dbReference type="PANTHER" id="PTHR31209">
    <property type="entry name" value="COFACTOR-INDEPENDENT PHOSPHOGLYCERATE MUTASE"/>
    <property type="match status" value="1"/>
</dbReference>
<dbReference type="InterPro" id="IPR006124">
    <property type="entry name" value="Metalloenzyme"/>
</dbReference>
<name>A0A1M6IWD9_9BACT</name>
<dbReference type="InterPro" id="IPR004456">
    <property type="entry name" value="Pglycerate_mutase_ApgM"/>
</dbReference>
<dbReference type="NCBIfam" id="TIGR00306">
    <property type="entry name" value="apgM"/>
    <property type="match status" value="1"/>
</dbReference>
<dbReference type="GO" id="GO:0006096">
    <property type="term" value="P:glycolytic process"/>
    <property type="evidence" value="ECO:0007669"/>
    <property type="project" value="UniProtKB-KW"/>
</dbReference>
<dbReference type="SUPFAM" id="SSF53649">
    <property type="entry name" value="Alkaline phosphatase-like"/>
    <property type="match status" value="1"/>
</dbReference>
<evidence type="ECO:0000256" key="4">
    <source>
        <dbReference type="ARBA" id="ARBA00005524"/>
    </source>
</evidence>
<keyword evidence="5" id="KW-0324">Glycolysis</keyword>
<reference evidence="8 9" key="1">
    <citation type="submission" date="2016-11" db="EMBL/GenBank/DDBJ databases">
        <authorList>
            <person name="Jaros S."/>
            <person name="Januszkiewicz K."/>
            <person name="Wedrychowicz H."/>
        </authorList>
    </citation>
    <scope>NUCLEOTIDE SEQUENCE [LARGE SCALE GENOMIC DNA]</scope>
    <source>
        <strain evidence="8 9">DSM 27063</strain>
    </source>
</reference>
<dbReference type="Gene3D" id="3.30.70.2130">
    <property type="entry name" value="Metalloenzyme domain"/>
    <property type="match status" value="1"/>
</dbReference>
<comment type="pathway">
    <text evidence="3">Carbohydrate degradation.</text>
</comment>
<dbReference type="OrthoDB" id="9804453at2"/>
<dbReference type="CDD" id="cd16011">
    <property type="entry name" value="iPGM_like"/>
    <property type="match status" value="1"/>
</dbReference>
<dbReference type="GO" id="GO:0004619">
    <property type="term" value="F:phosphoglycerate mutase activity"/>
    <property type="evidence" value="ECO:0007669"/>
    <property type="project" value="UniProtKB-EC"/>
</dbReference>
<dbReference type="Gene3D" id="3.40.720.10">
    <property type="entry name" value="Alkaline Phosphatase, subunit A"/>
    <property type="match status" value="1"/>
</dbReference>
<evidence type="ECO:0000313" key="8">
    <source>
        <dbReference type="EMBL" id="SHJ38761.1"/>
    </source>
</evidence>
<comment type="function">
    <text evidence="2">Catalyzes the interconversion of 2-phosphoglycerate and 3-phosphoglycerate.</text>
</comment>
<keyword evidence="9" id="KW-1185">Reference proteome</keyword>
<gene>
    <name evidence="8" type="ORF">SAMN05444280_11815</name>
</gene>
<evidence type="ECO:0000256" key="6">
    <source>
        <dbReference type="ARBA" id="ARBA00023235"/>
    </source>
</evidence>